<sequence length="104" mass="11863">MAVEAIQKVTQVEAEADRRKEEAMAESKQKLLVAQRAAQRLLADSRTEAENEARQMLVQTEEEAAKATQKVLEQAKLDCEQWKRTARTRLDQAARTIVEKVVNR</sequence>
<proteinExistence type="predicted"/>
<protein>
    <recommendedName>
        <fullName evidence="4">ATP synthase F0 subunit B</fullName>
    </recommendedName>
</protein>
<reference evidence="2" key="1">
    <citation type="submission" date="2020-08" db="EMBL/GenBank/DDBJ databases">
        <title>Genome public.</title>
        <authorList>
            <person name="Liu C."/>
            <person name="Sun Q."/>
        </authorList>
    </citation>
    <scope>NUCLEOTIDE SEQUENCE</scope>
    <source>
        <strain evidence="2">NSJ-23</strain>
    </source>
</reference>
<evidence type="ECO:0000256" key="1">
    <source>
        <dbReference type="SAM" id="Coils"/>
    </source>
</evidence>
<dbReference type="Proteomes" id="UP000628736">
    <property type="component" value="Unassembled WGS sequence"/>
</dbReference>
<evidence type="ECO:0000313" key="2">
    <source>
        <dbReference type="EMBL" id="MBC5722677.1"/>
    </source>
</evidence>
<dbReference type="EMBL" id="JACOPO010000004">
    <property type="protein sequence ID" value="MBC5722677.1"/>
    <property type="molecule type" value="Genomic_DNA"/>
</dbReference>
<evidence type="ECO:0000313" key="3">
    <source>
        <dbReference type="Proteomes" id="UP000628736"/>
    </source>
</evidence>
<dbReference type="AlphaFoldDB" id="A0A8J6M8B9"/>
<accession>A0A8J6M8B9</accession>
<keyword evidence="1" id="KW-0175">Coiled coil</keyword>
<comment type="caution">
    <text evidence="2">The sequence shown here is derived from an EMBL/GenBank/DDBJ whole genome shotgun (WGS) entry which is preliminary data.</text>
</comment>
<feature type="coiled-coil region" evidence="1">
    <location>
        <begin position="50"/>
        <end position="85"/>
    </location>
</feature>
<dbReference type="Gene3D" id="1.20.5.2950">
    <property type="match status" value="1"/>
</dbReference>
<dbReference type="RefSeq" id="WP_186852731.1">
    <property type="nucleotide sequence ID" value="NZ_JACOPO010000004.1"/>
</dbReference>
<keyword evidence="3" id="KW-1185">Reference proteome</keyword>
<evidence type="ECO:0008006" key="4">
    <source>
        <dbReference type="Google" id="ProtNLM"/>
    </source>
</evidence>
<name>A0A8J6M8B9_9FIRM</name>
<gene>
    <name evidence="2" type="ORF">H8S11_07615</name>
</gene>
<organism evidence="2 3">
    <name type="scientific">Flintibacter hominis</name>
    <dbReference type="NCBI Taxonomy" id="2763048"/>
    <lineage>
        <taxon>Bacteria</taxon>
        <taxon>Bacillati</taxon>
        <taxon>Bacillota</taxon>
        <taxon>Clostridia</taxon>
        <taxon>Eubacteriales</taxon>
        <taxon>Flintibacter</taxon>
    </lineage>
</organism>